<sequence>MSFTIHACWSTIRFSGTTVTDIAVSRGDTVPKGSSRSCSASDCGTEAKPPSGTGTPTLISGKAAAGRDREHRGTIASPFLSLRGSRERKCDASHSYRNISVDMPKNEKHCLPVFRADLTILNTARARAPCAGAICCR</sequence>
<evidence type="ECO:0000256" key="1">
    <source>
        <dbReference type="SAM" id="MobiDB-lite"/>
    </source>
</evidence>
<dbReference type="Proteomes" id="UP001059745">
    <property type="component" value="Chromosome 2"/>
</dbReference>
<protein>
    <submittedName>
        <fullName evidence="2">Uncharacterized protein</fullName>
    </submittedName>
</protein>
<accession>A0AB38U0F1</accession>
<reference evidence="2" key="1">
    <citation type="submission" date="2022-09" db="EMBL/GenBank/DDBJ databases">
        <title>Genomic of Burkholderia gladioli.</title>
        <authorList>
            <person name="Wu H."/>
        </authorList>
    </citation>
    <scope>NUCLEOTIDE SEQUENCE</scope>
    <source>
        <strain evidence="2">ZN-S4</strain>
    </source>
</reference>
<dbReference type="RefSeq" id="WP_124083723.1">
    <property type="nucleotide sequence ID" value="NZ_CADEVP010000004.1"/>
</dbReference>
<feature type="compositionally biased region" description="Polar residues" evidence="1">
    <location>
        <begin position="32"/>
        <end position="42"/>
    </location>
</feature>
<feature type="region of interest" description="Disordered" evidence="1">
    <location>
        <begin position="29"/>
        <end position="70"/>
    </location>
</feature>
<evidence type="ECO:0000313" key="2">
    <source>
        <dbReference type="EMBL" id="UWX73413.1"/>
    </source>
</evidence>
<evidence type="ECO:0000313" key="3">
    <source>
        <dbReference type="Proteomes" id="UP001059745"/>
    </source>
</evidence>
<dbReference type="EMBL" id="CP104215">
    <property type="protein sequence ID" value="UWX73413.1"/>
    <property type="molecule type" value="Genomic_DNA"/>
</dbReference>
<proteinExistence type="predicted"/>
<dbReference type="AlphaFoldDB" id="A0AB38U0F1"/>
<gene>
    <name evidence="2" type="ORF">NYZ96_34015</name>
</gene>
<organism evidence="2 3">
    <name type="scientific">Burkholderia gladioli</name>
    <name type="common">Pseudomonas marginata</name>
    <name type="synonym">Phytomonas marginata</name>
    <dbReference type="NCBI Taxonomy" id="28095"/>
    <lineage>
        <taxon>Bacteria</taxon>
        <taxon>Pseudomonadati</taxon>
        <taxon>Pseudomonadota</taxon>
        <taxon>Betaproteobacteria</taxon>
        <taxon>Burkholderiales</taxon>
        <taxon>Burkholderiaceae</taxon>
        <taxon>Burkholderia</taxon>
    </lineage>
</organism>
<name>A0AB38U0F1_BURGA</name>